<dbReference type="EMBL" id="JANPWB010000006">
    <property type="protein sequence ID" value="KAJ1177624.1"/>
    <property type="molecule type" value="Genomic_DNA"/>
</dbReference>
<evidence type="ECO:0000313" key="1">
    <source>
        <dbReference type="EMBL" id="KAJ1177624.1"/>
    </source>
</evidence>
<dbReference type="AlphaFoldDB" id="A0AAV7TNW1"/>
<reference evidence="1" key="1">
    <citation type="journal article" date="2022" name="bioRxiv">
        <title>Sequencing and chromosome-scale assembly of the giantPleurodeles waltlgenome.</title>
        <authorList>
            <person name="Brown T."/>
            <person name="Elewa A."/>
            <person name="Iarovenko S."/>
            <person name="Subramanian E."/>
            <person name="Araus A.J."/>
            <person name="Petzold A."/>
            <person name="Susuki M."/>
            <person name="Suzuki K.-i.T."/>
            <person name="Hayashi T."/>
            <person name="Toyoda A."/>
            <person name="Oliveira C."/>
            <person name="Osipova E."/>
            <person name="Leigh N.D."/>
            <person name="Simon A."/>
            <person name="Yun M.H."/>
        </authorList>
    </citation>
    <scope>NUCLEOTIDE SEQUENCE</scope>
    <source>
        <strain evidence="1">20211129_DDA</strain>
        <tissue evidence="1">Liver</tissue>
    </source>
</reference>
<proteinExistence type="predicted"/>
<name>A0AAV7TNW1_PLEWA</name>
<evidence type="ECO:0000313" key="2">
    <source>
        <dbReference type="Proteomes" id="UP001066276"/>
    </source>
</evidence>
<accession>A0AAV7TNW1</accession>
<organism evidence="1 2">
    <name type="scientific">Pleurodeles waltl</name>
    <name type="common">Iberian ribbed newt</name>
    <dbReference type="NCBI Taxonomy" id="8319"/>
    <lineage>
        <taxon>Eukaryota</taxon>
        <taxon>Metazoa</taxon>
        <taxon>Chordata</taxon>
        <taxon>Craniata</taxon>
        <taxon>Vertebrata</taxon>
        <taxon>Euteleostomi</taxon>
        <taxon>Amphibia</taxon>
        <taxon>Batrachia</taxon>
        <taxon>Caudata</taxon>
        <taxon>Salamandroidea</taxon>
        <taxon>Salamandridae</taxon>
        <taxon>Pleurodelinae</taxon>
        <taxon>Pleurodeles</taxon>
    </lineage>
</organism>
<protein>
    <submittedName>
        <fullName evidence="1">Uncharacterized protein</fullName>
    </submittedName>
</protein>
<sequence>MGVAISATAPSPEKCLFIRGAGFSLTQSALRSPIGPSLQPLPEISGCSGCGKTHVAGRAKDVPRGKGFSAMIFALDMEPLAAVLRTRSPSWGIRVDTNCHSVFLYTDHVLIYMQDYASTPPADVLDGFGDLAGLKVNWGKS</sequence>
<comment type="caution">
    <text evidence="1">The sequence shown here is derived from an EMBL/GenBank/DDBJ whole genome shotgun (WGS) entry which is preliminary data.</text>
</comment>
<gene>
    <name evidence="1" type="ORF">NDU88_002877</name>
</gene>
<keyword evidence="2" id="KW-1185">Reference proteome</keyword>
<dbReference type="Proteomes" id="UP001066276">
    <property type="component" value="Chromosome 3_2"/>
</dbReference>